<accession>A0ACC2EIK9</accession>
<gene>
    <name evidence="1" type="ORF">O6H91_02G096200</name>
</gene>
<sequence length="337" mass="37703">METLGWPPNYVARCPVTLYEAAGGSLMWHASGTVGELHMRPLGSNTLHFQLHDLLDGQMLFEHTMRRAEAFSALSRRFFVVRQENGTFRGFGFSEKAAAAEMKERIFKALNPVTARSLQQSSTVGSNKETDKVTSKPKGTWTQKKSSNTVVSYRSVPKRSSARTLVLNTEQPRASVLPPILDAGTPELQTFTSSTKPQRKRSRRWETLRKGLKVISQLFDFREHEMEIGYPTDVKHVAHIGWDGPSINGPSWMDELRPAPDFSSAPLCNFGQPRGPDWIHDASSAAKWTSSNSLSRNFELPPAPPAHYLDSPEAVSASKVHEPGKRKSKGFMNRKRQ</sequence>
<reference evidence="2" key="1">
    <citation type="journal article" date="2024" name="Proc. Natl. Acad. Sci. U.S.A.">
        <title>Extraordinary preservation of gene collinearity over three hundred million years revealed in homosporous lycophytes.</title>
        <authorList>
            <person name="Li C."/>
            <person name="Wickell D."/>
            <person name="Kuo L.Y."/>
            <person name="Chen X."/>
            <person name="Nie B."/>
            <person name="Liao X."/>
            <person name="Peng D."/>
            <person name="Ji J."/>
            <person name="Jenkins J."/>
            <person name="Williams M."/>
            <person name="Shu S."/>
            <person name="Plott C."/>
            <person name="Barry K."/>
            <person name="Rajasekar S."/>
            <person name="Grimwood J."/>
            <person name="Han X."/>
            <person name="Sun S."/>
            <person name="Hou Z."/>
            <person name="He W."/>
            <person name="Dai G."/>
            <person name="Sun C."/>
            <person name="Schmutz J."/>
            <person name="Leebens-Mack J.H."/>
            <person name="Li F.W."/>
            <person name="Wang L."/>
        </authorList>
    </citation>
    <scope>NUCLEOTIDE SEQUENCE [LARGE SCALE GENOMIC DNA]</scope>
    <source>
        <strain evidence="2">cv. PW_Plant_1</strain>
    </source>
</reference>
<name>A0ACC2EIK9_DIPCM</name>
<organism evidence="1 2">
    <name type="scientific">Diphasiastrum complanatum</name>
    <name type="common">Issler's clubmoss</name>
    <name type="synonym">Lycopodium complanatum</name>
    <dbReference type="NCBI Taxonomy" id="34168"/>
    <lineage>
        <taxon>Eukaryota</taxon>
        <taxon>Viridiplantae</taxon>
        <taxon>Streptophyta</taxon>
        <taxon>Embryophyta</taxon>
        <taxon>Tracheophyta</taxon>
        <taxon>Lycopodiopsida</taxon>
        <taxon>Lycopodiales</taxon>
        <taxon>Lycopodiaceae</taxon>
        <taxon>Lycopodioideae</taxon>
        <taxon>Diphasiastrum</taxon>
    </lineage>
</organism>
<dbReference type="EMBL" id="CM055093">
    <property type="protein sequence ID" value="KAJ7566299.1"/>
    <property type="molecule type" value="Genomic_DNA"/>
</dbReference>
<protein>
    <submittedName>
        <fullName evidence="1">Uncharacterized protein</fullName>
    </submittedName>
</protein>
<proteinExistence type="predicted"/>
<evidence type="ECO:0000313" key="2">
    <source>
        <dbReference type="Proteomes" id="UP001162992"/>
    </source>
</evidence>
<evidence type="ECO:0000313" key="1">
    <source>
        <dbReference type="EMBL" id="KAJ7566299.1"/>
    </source>
</evidence>
<keyword evidence="2" id="KW-1185">Reference proteome</keyword>
<dbReference type="Proteomes" id="UP001162992">
    <property type="component" value="Chromosome 2"/>
</dbReference>
<comment type="caution">
    <text evidence="1">The sequence shown here is derived from an EMBL/GenBank/DDBJ whole genome shotgun (WGS) entry which is preliminary data.</text>
</comment>